<keyword evidence="1" id="KW-1133">Transmembrane helix</keyword>
<keyword evidence="1" id="KW-0472">Membrane</keyword>
<evidence type="ECO:0000313" key="2">
    <source>
        <dbReference type="EMBL" id="OEO32659.1"/>
    </source>
</evidence>
<evidence type="ECO:0000313" key="3">
    <source>
        <dbReference type="Proteomes" id="UP000095463"/>
    </source>
</evidence>
<feature type="transmembrane region" description="Helical" evidence="1">
    <location>
        <begin position="110"/>
        <end position="126"/>
    </location>
</feature>
<feature type="transmembrane region" description="Helical" evidence="1">
    <location>
        <begin position="12"/>
        <end position="32"/>
    </location>
</feature>
<dbReference type="OrthoDB" id="8116169at2"/>
<feature type="transmembrane region" description="Helical" evidence="1">
    <location>
        <begin position="85"/>
        <end position="104"/>
    </location>
</feature>
<proteinExistence type="predicted"/>
<keyword evidence="3" id="KW-1185">Reference proteome</keyword>
<sequence>MLKWAGWTMIGMSLLHLIVLGTDAIALLPAWLSGHLWTLEHWQPVATQSPDMAANGAVFHATLGSFALPMLVFGALVLWMDRRGLVPPAFVGWGIGAWALLAGLVMEPSGYPLGLIPAALLVLAAWRRTVPA</sequence>
<accession>A0A1E5XVP4</accession>
<feature type="transmembrane region" description="Helical" evidence="1">
    <location>
        <begin position="52"/>
        <end position="78"/>
    </location>
</feature>
<organism evidence="2 3">
    <name type="scientific">Devosia insulae DS-56</name>
    <dbReference type="NCBI Taxonomy" id="1116389"/>
    <lineage>
        <taxon>Bacteria</taxon>
        <taxon>Pseudomonadati</taxon>
        <taxon>Pseudomonadota</taxon>
        <taxon>Alphaproteobacteria</taxon>
        <taxon>Hyphomicrobiales</taxon>
        <taxon>Devosiaceae</taxon>
        <taxon>Devosia</taxon>
    </lineage>
</organism>
<dbReference type="RefSeq" id="WP_069908226.1">
    <property type="nucleotide sequence ID" value="NZ_LAJE02000063.1"/>
</dbReference>
<name>A0A1E5XVP4_9HYPH</name>
<reference evidence="2 3" key="1">
    <citation type="journal article" date="2015" name="Genome Announc.">
        <title>Genome Assemblies of Three Soil-Associated Devosia species: D. insulae, D. limi, and D. soli.</title>
        <authorList>
            <person name="Hassan Y.I."/>
            <person name="Lepp D."/>
            <person name="Zhou T."/>
        </authorList>
    </citation>
    <scope>NUCLEOTIDE SEQUENCE [LARGE SCALE GENOMIC DNA]</scope>
    <source>
        <strain evidence="2 3">DS-56</strain>
    </source>
</reference>
<protein>
    <submittedName>
        <fullName evidence="2">Uncharacterized protein</fullName>
    </submittedName>
</protein>
<comment type="caution">
    <text evidence="2">The sequence shown here is derived from an EMBL/GenBank/DDBJ whole genome shotgun (WGS) entry which is preliminary data.</text>
</comment>
<dbReference type="EMBL" id="LAJE02000063">
    <property type="protein sequence ID" value="OEO32659.1"/>
    <property type="molecule type" value="Genomic_DNA"/>
</dbReference>
<keyword evidence="1" id="KW-0812">Transmembrane</keyword>
<gene>
    <name evidence="2" type="ORF">VW23_010625</name>
</gene>
<dbReference type="AlphaFoldDB" id="A0A1E5XVP4"/>
<evidence type="ECO:0000256" key="1">
    <source>
        <dbReference type="SAM" id="Phobius"/>
    </source>
</evidence>
<dbReference type="Proteomes" id="UP000095463">
    <property type="component" value="Unassembled WGS sequence"/>
</dbReference>